<dbReference type="HAMAP" id="MF_00336">
    <property type="entry name" value="BioD"/>
    <property type="match status" value="1"/>
</dbReference>
<dbReference type="Pfam" id="PF13500">
    <property type="entry name" value="AAA_26"/>
    <property type="match status" value="1"/>
</dbReference>
<proteinExistence type="inferred from homology"/>
<organism evidence="10 11">
    <name type="scientific">Pedobacter steynii</name>
    <dbReference type="NCBI Taxonomy" id="430522"/>
    <lineage>
        <taxon>Bacteria</taxon>
        <taxon>Pseudomonadati</taxon>
        <taxon>Bacteroidota</taxon>
        <taxon>Sphingobacteriia</taxon>
        <taxon>Sphingobacteriales</taxon>
        <taxon>Sphingobacteriaceae</taxon>
        <taxon>Pedobacter</taxon>
    </lineage>
</organism>
<comment type="similarity">
    <text evidence="9">Belongs to the dethiobiotin synthetase family.</text>
</comment>
<feature type="binding site" evidence="9">
    <location>
        <position position="17"/>
    </location>
    <ligand>
        <name>Mg(2+)</name>
        <dbReference type="ChEBI" id="CHEBI:18420"/>
    </ligand>
</feature>
<dbReference type="OrthoDB" id="9802097at2"/>
<protein>
    <recommendedName>
        <fullName evidence="9">ATP-dependent dethiobiotin synthetase BioD</fullName>
        <ecNumber evidence="9">6.3.3.3</ecNumber>
    </recommendedName>
    <alternativeName>
        <fullName evidence="9">DTB synthetase</fullName>
        <shortName evidence="9">DTBS</shortName>
    </alternativeName>
    <alternativeName>
        <fullName evidence="9">Dethiobiotin synthase</fullName>
    </alternativeName>
</protein>
<dbReference type="SUPFAM" id="SSF52540">
    <property type="entry name" value="P-loop containing nucleoside triphosphate hydrolases"/>
    <property type="match status" value="1"/>
</dbReference>
<comment type="caution">
    <text evidence="9">Lacks conserved residue(s) required for the propagation of feature annotation.</text>
</comment>
<dbReference type="GO" id="GO:0004141">
    <property type="term" value="F:dethiobiotin synthase activity"/>
    <property type="evidence" value="ECO:0007669"/>
    <property type="project" value="UniProtKB-UniRule"/>
</dbReference>
<accession>A0A1D7QNY7</accession>
<evidence type="ECO:0000313" key="10">
    <source>
        <dbReference type="EMBL" id="AOM80378.1"/>
    </source>
</evidence>
<sequence>MNKTYFITGIGTGIGKTIVSAILTEKLQADYWKPIQSGDLDNSDSLLVAQLISNKKTIIHPEQFKLSQPLSPHLSARIDGINISASAIKAPVTDNHLVIEGAGGLMVPINEQELMLDLLKPLEAKIIVVSQNYLGSINHTLLTLEVLKSRQLAIEGLIFNGTPNEESERYITTYTGVPILGRIPQLDTLDKEHIRKAAEQLIF</sequence>
<dbReference type="GO" id="GO:0000287">
    <property type="term" value="F:magnesium ion binding"/>
    <property type="evidence" value="ECO:0007669"/>
    <property type="project" value="UniProtKB-UniRule"/>
</dbReference>
<feature type="binding site" evidence="9">
    <location>
        <begin position="100"/>
        <end position="103"/>
    </location>
    <ligand>
        <name>ATP</name>
        <dbReference type="ChEBI" id="CHEBI:30616"/>
    </ligand>
</feature>
<dbReference type="InterPro" id="IPR004472">
    <property type="entry name" value="DTB_synth_BioD"/>
</dbReference>
<keyword evidence="5 9" id="KW-0093">Biotin biosynthesis</keyword>
<evidence type="ECO:0000256" key="2">
    <source>
        <dbReference type="ARBA" id="ARBA00022598"/>
    </source>
</evidence>
<dbReference type="GO" id="GO:0009102">
    <property type="term" value="P:biotin biosynthetic process"/>
    <property type="evidence" value="ECO:0007669"/>
    <property type="project" value="UniProtKB-UniRule"/>
</dbReference>
<evidence type="ECO:0000256" key="1">
    <source>
        <dbReference type="ARBA" id="ARBA00022490"/>
    </source>
</evidence>
<dbReference type="InterPro" id="IPR027417">
    <property type="entry name" value="P-loop_NTPase"/>
</dbReference>
<name>A0A1D7QNY7_9SPHI</name>
<dbReference type="PANTHER" id="PTHR43210:SF2">
    <property type="entry name" value="ATP-DEPENDENT DETHIOBIOTIN SYNTHETASE BIOD 2"/>
    <property type="match status" value="1"/>
</dbReference>
<feature type="active site" evidence="9">
    <location>
        <position position="33"/>
    </location>
</feature>
<feature type="binding site" evidence="9">
    <location>
        <begin position="13"/>
        <end position="18"/>
    </location>
    <ligand>
        <name>ATP</name>
        <dbReference type="ChEBI" id="CHEBI:30616"/>
    </ligand>
</feature>
<keyword evidence="1 9" id="KW-0963">Cytoplasm</keyword>
<dbReference type="EMBL" id="CP017141">
    <property type="protein sequence ID" value="AOM80378.1"/>
    <property type="molecule type" value="Genomic_DNA"/>
</dbReference>
<dbReference type="AlphaFoldDB" id="A0A1D7QNY7"/>
<dbReference type="PIRSF" id="PIRSF006755">
    <property type="entry name" value="DTB_synth"/>
    <property type="match status" value="1"/>
</dbReference>
<dbReference type="PANTHER" id="PTHR43210">
    <property type="entry name" value="DETHIOBIOTIN SYNTHETASE"/>
    <property type="match status" value="1"/>
</dbReference>
<evidence type="ECO:0000313" key="11">
    <source>
        <dbReference type="Proteomes" id="UP000094313"/>
    </source>
</evidence>
<feature type="binding site" evidence="9">
    <location>
        <position position="37"/>
    </location>
    <ligand>
        <name>substrate</name>
    </ligand>
</feature>
<keyword evidence="4 9" id="KW-0547">Nucleotide-binding</keyword>
<comment type="subcellular location">
    <subcellularLocation>
        <location evidence="9">Cytoplasm</location>
    </subcellularLocation>
</comment>
<dbReference type="RefSeq" id="WP_069382039.1">
    <property type="nucleotide sequence ID" value="NZ_CP017141.1"/>
</dbReference>
<evidence type="ECO:0000256" key="9">
    <source>
        <dbReference type="HAMAP-Rule" id="MF_00336"/>
    </source>
</evidence>
<evidence type="ECO:0000256" key="4">
    <source>
        <dbReference type="ARBA" id="ARBA00022741"/>
    </source>
</evidence>
<dbReference type="CDD" id="cd03109">
    <property type="entry name" value="DTBS"/>
    <property type="match status" value="1"/>
</dbReference>
<comment type="subunit">
    <text evidence="9">Homodimer.</text>
</comment>
<feature type="binding site" evidence="9">
    <location>
        <position position="44"/>
    </location>
    <ligand>
        <name>ATP</name>
        <dbReference type="ChEBI" id="CHEBI:30616"/>
    </ligand>
</feature>
<comment type="catalytic activity">
    <reaction evidence="8">
        <text>(7R,8S)-8-amino-7-(carboxyamino)nonanoate + ATP = (4R,5S)-dethiobiotin + ADP + phosphate + H(+)</text>
        <dbReference type="Rhea" id="RHEA:63684"/>
        <dbReference type="ChEBI" id="CHEBI:15378"/>
        <dbReference type="ChEBI" id="CHEBI:30616"/>
        <dbReference type="ChEBI" id="CHEBI:43474"/>
        <dbReference type="ChEBI" id="CHEBI:149470"/>
        <dbReference type="ChEBI" id="CHEBI:149473"/>
        <dbReference type="ChEBI" id="CHEBI:456216"/>
    </reaction>
</comment>
<feature type="binding site" evidence="9">
    <location>
        <position position="44"/>
    </location>
    <ligand>
        <name>Mg(2+)</name>
        <dbReference type="ChEBI" id="CHEBI:18420"/>
    </ligand>
</feature>
<reference evidence="10 11" key="1">
    <citation type="submission" date="2016-08" db="EMBL/GenBank/DDBJ databases">
        <authorList>
            <person name="Seilhamer J.J."/>
        </authorList>
    </citation>
    <scope>NUCLEOTIDE SEQUENCE [LARGE SCALE GENOMIC DNA]</scope>
    <source>
        <strain evidence="10 11">DX4</strain>
    </source>
</reference>
<evidence type="ECO:0000256" key="6">
    <source>
        <dbReference type="ARBA" id="ARBA00022840"/>
    </source>
</evidence>
<comment type="cofactor">
    <cofactor evidence="9">
        <name>Mg(2+)</name>
        <dbReference type="ChEBI" id="CHEBI:18420"/>
    </cofactor>
</comment>
<dbReference type="UniPathway" id="UPA00078">
    <property type="reaction ID" value="UER00161"/>
</dbReference>
<comment type="catalytic activity">
    <reaction evidence="9">
        <text>(7R,8S)-7,8-diammoniononanoate + CO2 + ATP = (4R,5S)-dethiobiotin + ADP + phosphate + 3 H(+)</text>
        <dbReference type="Rhea" id="RHEA:15805"/>
        <dbReference type="ChEBI" id="CHEBI:15378"/>
        <dbReference type="ChEBI" id="CHEBI:16526"/>
        <dbReference type="ChEBI" id="CHEBI:30616"/>
        <dbReference type="ChEBI" id="CHEBI:43474"/>
        <dbReference type="ChEBI" id="CHEBI:149469"/>
        <dbReference type="ChEBI" id="CHEBI:149473"/>
        <dbReference type="ChEBI" id="CHEBI:456216"/>
        <dbReference type="EC" id="6.3.3.3"/>
    </reaction>
</comment>
<evidence type="ECO:0000256" key="7">
    <source>
        <dbReference type="ARBA" id="ARBA00022842"/>
    </source>
</evidence>
<dbReference type="EC" id="6.3.3.3" evidence="9"/>
<keyword evidence="3 9" id="KW-0479">Metal-binding</keyword>
<keyword evidence="6 9" id="KW-0067">ATP-binding</keyword>
<evidence type="ECO:0000256" key="8">
    <source>
        <dbReference type="ARBA" id="ARBA00047386"/>
    </source>
</evidence>
<dbReference type="KEGG" id="psty:BFS30_26345"/>
<feature type="binding site" evidence="9">
    <location>
        <begin position="184"/>
        <end position="186"/>
    </location>
    <ligand>
        <name>ATP</name>
        <dbReference type="ChEBI" id="CHEBI:30616"/>
    </ligand>
</feature>
<keyword evidence="11" id="KW-1185">Reference proteome</keyword>
<comment type="pathway">
    <text evidence="9">Cofactor biosynthesis; biotin biosynthesis; biotin from 7,8-diaminononanoate: step 1/2.</text>
</comment>
<comment type="function">
    <text evidence="9">Catalyzes a mechanistically unusual reaction, the ATP-dependent insertion of CO2 between the N7 and N8 nitrogen atoms of 7,8-diaminopelargonic acid (DAPA, also called 7,8-diammoniononanoate) to form a ureido ring.</text>
</comment>
<dbReference type="Gene3D" id="3.40.50.300">
    <property type="entry name" value="P-loop containing nucleotide triphosphate hydrolases"/>
    <property type="match status" value="1"/>
</dbReference>
<keyword evidence="7 9" id="KW-0460">Magnesium</keyword>
<dbReference type="NCBIfam" id="TIGR00347">
    <property type="entry name" value="bioD"/>
    <property type="match status" value="1"/>
</dbReference>
<evidence type="ECO:0000256" key="3">
    <source>
        <dbReference type="ARBA" id="ARBA00022723"/>
    </source>
</evidence>
<dbReference type="Proteomes" id="UP000094313">
    <property type="component" value="Chromosome"/>
</dbReference>
<dbReference type="GO" id="GO:0005524">
    <property type="term" value="F:ATP binding"/>
    <property type="evidence" value="ECO:0007669"/>
    <property type="project" value="UniProtKB-UniRule"/>
</dbReference>
<gene>
    <name evidence="9" type="primary">bioD</name>
    <name evidence="10" type="ORF">BFS30_26345</name>
</gene>
<feature type="binding site" evidence="9">
    <location>
        <position position="100"/>
    </location>
    <ligand>
        <name>Mg(2+)</name>
        <dbReference type="ChEBI" id="CHEBI:18420"/>
    </ligand>
</feature>
<dbReference type="GO" id="GO:0005829">
    <property type="term" value="C:cytosol"/>
    <property type="evidence" value="ECO:0007669"/>
    <property type="project" value="TreeGrafter"/>
</dbReference>
<keyword evidence="2 9" id="KW-0436">Ligase</keyword>
<evidence type="ECO:0000256" key="5">
    <source>
        <dbReference type="ARBA" id="ARBA00022756"/>
    </source>
</evidence>